<feature type="coiled-coil region" evidence="1">
    <location>
        <begin position="228"/>
        <end position="288"/>
    </location>
</feature>
<dbReference type="EMBL" id="LUGG01000024">
    <property type="protein sequence ID" value="OBZ67425.1"/>
    <property type="molecule type" value="Genomic_DNA"/>
</dbReference>
<reference evidence="3 4" key="1">
    <citation type="submission" date="2016-03" db="EMBL/GenBank/DDBJ databases">
        <title>Whole genome sequencing of Grifola frondosa 9006-11.</title>
        <authorList>
            <person name="Min B."/>
            <person name="Park H."/>
            <person name="Kim J.-G."/>
            <person name="Cho H."/>
            <person name="Oh Y.-L."/>
            <person name="Kong W.-S."/>
            <person name="Choi I.-G."/>
        </authorList>
    </citation>
    <scope>NUCLEOTIDE SEQUENCE [LARGE SCALE GENOMIC DNA]</scope>
    <source>
        <strain evidence="3 4">9006-11</strain>
    </source>
</reference>
<sequence>MGWEDVISSVMDSESVRVSAAARCRPVSAPLSSLGPYDTYFPVFYSLYQNPIMVVTQSRKKVKYTYAERVLGALSQAQKEHKKHAVHLATIRAQVRRTAEARKDKLGPQWSNWVTRTVNKLVEQGVLQTSDSSGHLMFTPFAKKAISESRREVAVPISDTDSSSAVENHVWKDVTHQISRRGVKRSRRRSSVGGAALLGSVSEGEDEVIRTPSRKRTRKQGRISMPRMNKAELEAERLSLRRAEAEKTVSHRARAPVDKEVLRLRKALEACEAEISTLRDELVQIKGASLNTEGEYASPPTRPHTPEHDVCTPSPPQRNRVVRITRVQPLGGVTRTDSPGMRDVDIEDLAFGAPDDQLSVLSSEADLQERAPLVHPMVLLLRPNLTLRG</sequence>
<dbReference type="AlphaFoldDB" id="A0A1C7LRH8"/>
<gene>
    <name evidence="3" type="ORF">A0H81_12524</name>
</gene>
<feature type="region of interest" description="Disordered" evidence="2">
    <location>
        <begin position="292"/>
        <end position="317"/>
    </location>
</feature>
<dbReference type="Proteomes" id="UP000092993">
    <property type="component" value="Unassembled WGS sequence"/>
</dbReference>
<dbReference type="OrthoDB" id="3271002at2759"/>
<keyword evidence="4" id="KW-1185">Reference proteome</keyword>
<evidence type="ECO:0000313" key="3">
    <source>
        <dbReference type="EMBL" id="OBZ67425.1"/>
    </source>
</evidence>
<comment type="caution">
    <text evidence="3">The sequence shown here is derived from an EMBL/GenBank/DDBJ whole genome shotgun (WGS) entry which is preliminary data.</text>
</comment>
<protein>
    <submittedName>
        <fullName evidence="3">Uncharacterized protein</fullName>
    </submittedName>
</protein>
<evidence type="ECO:0000256" key="2">
    <source>
        <dbReference type="SAM" id="MobiDB-lite"/>
    </source>
</evidence>
<organism evidence="3 4">
    <name type="scientific">Grifola frondosa</name>
    <name type="common">Maitake</name>
    <name type="synonym">Polyporus frondosus</name>
    <dbReference type="NCBI Taxonomy" id="5627"/>
    <lineage>
        <taxon>Eukaryota</taxon>
        <taxon>Fungi</taxon>
        <taxon>Dikarya</taxon>
        <taxon>Basidiomycota</taxon>
        <taxon>Agaricomycotina</taxon>
        <taxon>Agaricomycetes</taxon>
        <taxon>Polyporales</taxon>
        <taxon>Grifolaceae</taxon>
        <taxon>Grifola</taxon>
    </lineage>
</organism>
<accession>A0A1C7LRH8</accession>
<name>A0A1C7LRH8_GRIFR</name>
<proteinExistence type="predicted"/>
<dbReference type="STRING" id="5627.A0A1C7LRH8"/>
<evidence type="ECO:0000313" key="4">
    <source>
        <dbReference type="Proteomes" id="UP000092993"/>
    </source>
</evidence>
<keyword evidence="1" id="KW-0175">Coiled coil</keyword>
<evidence type="ECO:0000256" key="1">
    <source>
        <dbReference type="SAM" id="Coils"/>
    </source>
</evidence>